<evidence type="ECO:0000259" key="1">
    <source>
        <dbReference type="SMART" id="SM00842"/>
    </source>
</evidence>
<dbReference type="Gene3D" id="3.30.420.40">
    <property type="match status" value="2"/>
</dbReference>
<keyword evidence="3" id="KW-1185">Reference proteome</keyword>
<evidence type="ECO:0000313" key="3">
    <source>
        <dbReference type="Proteomes" id="UP001501407"/>
    </source>
</evidence>
<dbReference type="RefSeq" id="WP_194415878.1">
    <property type="nucleotide sequence ID" value="NZ_BAABKZ010000005.1"/>
</dbReference>
<dbReference type="Gene3D" id="3.30.1490.300">
    <property type="match status" value="1"/>
</dbReference>
<sequence length="342" mass="35987">MAGTLVGLEITEQSVRAVEVTSGRAPRLVAAGEVPLPIGAAKDSEVLDPDAVSVALRQLWLRAGIKGRQVVLGIGSRRVLVREYTTHALRPDLLKQALPFQVQDLLPVPAHQAVLDFYPVSQEGDQVSGLLVAAVSETVEGLIATMTKARLRVDSVDLVPFGLARVARILGAPGKTVAMLHVGDHTTYVVIAVDGIPRFVRIIPIDVLTSAARARAQRIVATDANGQIFETVPTPTPTPRGRAATRMANGQDPSIADLVSRLRSTIAFYGNRAGSTAATEVFLSGAGAAAPGVKDALADALDAQVRTIRVDEVLKTDASTAAADEFGMDLIATIGVTLREGY</sequence>
<dbReference type="EMBL" id="BAABKZ010000005">
    <property type="protein sequence ID" value="GAA5097128.1"/>
    <property type="molecule type" value="Genomic_DNA"/>
</dbReference>
<gene>
    <name evidence="2" type="ORF">GCM10025760_30920</name>
</gene>
<dbReference type="SUPFAM" id="SSF53067">
    <property type="entry name" value="Actin-like ATPase domain"/>
    <property type="match status" value="1"/>
</dbReference>
<dbReference type="Pfam" id="PF11104">
    <property type="entry name" value="PilM_2"/>
    <property type="match status" value="1"/>
</dbReference>
<name>A0ABP9MIF9_9MICO</name>
<dbReference type="Proteomes" id="UP001501407">
    <property type="component" value="Unassembled WGS sequence"/>
</dbReference>
<dbReference type="PANTHER" id="PTHR32432">
    <property type="entry name" value="CELL DIVISION PROTEIN FTSA-RELATED"/>
    <property type="match status" value="1"/>
</dbReference>
<evidence type="ECO:0000313" key="2">
    <source>
        <dbReference type="EMBL" id="GAA5097128.1"/>
    </source>
</evidence>
<dbReference type="InterPro" id="IPR050696">
    <property type="entry name" value="FtsA/MreB"/>
</dbReference>
<dbReference type="CDD" id="cd24049">
    <property type="entry name" value="ASKHA_NBD_PilM"/>
    <property type="match status" value="1"/>
</dbReference>
<protein>
    <recommendedName>
        <fullName evidence="1">SHS2 domain-containing protein</fullName>
    </recommendedName>
</protein>
<organism evidence="2 3">
    <name type="scientific">Microbacterium yannicii</name>
    <dbReference type="NCBI Taxonomy" id="671622"/>
    <lineage>
        <taxon>Bacteria</taxon>
        <taxon>Bacillati</taxon>
        <taxon>Actinomycetota</taxon>
        <taxon>Actinomycetes</taxon>
        <taxon>Micrococcales</taxon>
        <taxon>Microbacteriaceae</taxon>
        <taxon>Microbacterium</taxon>
    </lineage>
</organism>
<dbReference type="InterPro" id="IPR043129">
    <property type="entry name" value="ATPase_NBD"/>
</dbReference>
<dbReference type="InterPro" id="IPR003494">
    <property type="entry name" value="SHS2_FtsA"/>
</dbReference>
<accession>A0ABP9MIF9</accession>
<dbReference type="InterPro" id="IPR005883">
    <property type="entry name" value="PilM"/>
</dbReference>
<proteinExistence type="predicted"/>
<feature type="domain" description="SHS2" evidence="1">
    <location>
        <begin position="5"/>
        <end position="167"/>
    </location>
</feature>
<dbReference type="SMART" id="SM00842">
    <property type="entry name" value="FtsA"/>
    <property type="match status" value="1"/>
</dbReference>
<reference evidence="3" key="1">
    <citation type="journal article" date="2019" name="Int. J. Syst. Evol. Microbiol.">
        <title>The Global Catalogue of Microorganisms (GCM) 10K type strain sequencing project: providing services to taxonomists for standard genome sequencing and annotation.</title>
        <authorList>
            <consortium name="The Broad Institute Genomics Platform"/>
            <consortium name="The Broad Institute Genome Sequencing Center for Infectious Disease"/>
            <person name="Wu L."/>
            <person name="Ma J."/>
        </authorList>
    </citation>
    <scope>NUCLEOTIDE SEQUENCE [LARGE SCALE GENOMIC DNA]</scope>
    <source>
        <strain evidence="3">JCM 18959</strain>
    </source>
</reference>
<comment type="caution">
    <text evidence="2">The sequence shown here is derived from an EMBL/GenBank/DDBJ whole genome shotgun (WGS) entry which is preliminary data.</text>
</comment>
<dbReference type="PANTHER" id="PTHR32432:SF3">
    <property type="entry name" value="ETHANOLAMINE UTILIZATION PROTEIN EUTJ"/>
    <property type="match status" value="1"/>
</dbReference>